<feature type="domain" description="ATPase RavA-like AAA lid" evidence="2">
    <location>
        <begin position="293"/>
        <end position="354"/>
    </location>
</feature>
<proteinExistence type="predicted"/>
<feature type="domain" description="MoxR" evidence="3">
    <location>
        <begin position="67"/>
        <end position="258"/>
    </location>
</feature>
<dbReference type="PANTHER" id="PTHR32204">
    <property type="entry name" value="ATPASE RAVA"/>
    <property type="match status" value="1"/>
</dbReference>
<dbReference type="SUPFAM" id="SSF52540">
    <property type="entry name" value="P-loop containing nucleoside triphosphate hydrolases"/>
    <property type="match status" value="1"/>
</dbReference>
<dbReference type="AlphaFoldDB" id="A0A8J7PL57"/>
<evidence type="ECO:0000259" key="2">
    <source>
        <dbReference type="Pfam" id="PF17868"/>
    </source>
</evidence>
<dbReference type="InterPro" id="IPR027417">
    <property type="entry name" value="P-loop_NTPase"/>
</dbReference>
<dbReference type="Proteomes" id="UP000664277">
    <property type="component" value="Unassembled WGS sequence"/>
</dbReference>
<evidence type="ECO:0000313" key="5">
    <source>
        <dbReference type="Proteomes" id="UP000664277"/>
    </source>
</evidence>
<dbReference type="InterPro" id="IPR041538">
    <property type="entry name" value="RavA-like_AAA_lid"/>
</dbReference>
<dbReference type="InterPro" id="IPR050513">
    <property type="entry name" value="RavA_ATPases"/>
</dbReference>
<evidence type="ECO:0000259" key="3">
    <source>
        <dbReference type="Pfam" id="PF20030"/>
    </source>
</evidence>
<dbReference type="Pfam" id="PF20030">
    <property type="entry name" value="bpMoxR"/>
    <property type="match status" value="1"/>
</dbReference>
<dbReference type="PANTHER" id="PTHR32204:SF0">
    <property type="entry name" value="ATPASE RAVA"/>
    <property type="match status" value="1"/>
</dbReference>
<organism evidence="4 5">
    <name type="scientific">Candidatus Obscuribacter phosphatis</name>
    <dbReference type="NCBI Taxonomy" id="1906157"/>
    <lineage>
        <taxon>Bacteria</taxon>
        <taxon>Bacillati</taxon>
        <taxon>Candidatus Melainabacteria</taxon>
        <taxon>Candidatus Obscuribacterales</taxon>
        <taxon>Candidatus Obscuribacteraceae</taxon>
        <taxon>Candidatus Obscuribacter</taxon>
    </lineage>
</organism>
<reference evidence="4" key="1">
    <citation type="submission" date="2021-02" db="EMBL/GenBank/DDBJ databases">
        <title>Genome-Resolved Metagenomics of a Microbial Community Performing Photosynthetic Biological Nutrient Removal.</title>
        <authorList>
            <person name="Mcdaniel E.A."/>
        </authorList>
    </citation>
    <scope>NUCLEOTIDE SEQUENCE</scope>
    <source>
        <strain evidence="4">UWPOB_OBS1</strain>
    </source>
</reference>
<protein>
    <submittedName>
        <fullName evidence="4">MoxR family ATPase</fullName>
    </submittedName>
</protein>
<dbReference type="Pfam" id="PF17868">
    <property type="entry name" value="AAA_lid_8"/>
    <property type="match status" value="1"/>
</dbReference>
<sequence length="456" mass="50641">MTQVNLSKTVGVEDQTVGTPDPASTGSAVTANPEPAVPPPENPPLLLPAPVYPGGLDPAKLALFSEQMKQLEAELKNIFPEREHLVSQLVFALLSREHVLVHGVFGTGKSDLLSALYSCFETPTVFSIALNKFMSESHVIGVPNPKQMREEGVLNYQREGGILDAHLVELDEVLDANAPLLRVLLGILNERTFKRGRQIEKALLHTAVASTNGDPVAVVKSAPELGAVIDRFIFIAKVNYLESAESRRRMYAKFVSDQRPSVRISFDDLVAVSNLVCGTEIALDAEFLAVYDEVIQAYRKAYEKDQTVKISDRRACKLIKLVRASAAINGRSEVSFEDLYAVRWGLCVGNDRSQHETFMKVAKPIVDKAIEQKKQSFDEVCVQLLKKYESEIPTLDDKTPLSNDELVQLIRQVGALDKQIREVKPQLPSNLDYQKKMRERLSALSAKLNDRLLPVK</sequence>
<dbReference type="InterPro" id="IPR045427">
    <property type="entry name" value="MoxR"/>
</dbReference>
<dbReference type="Gene3D" id="3.40.50.300">
    <property type="entry name" value="P-loop containing nucleotide triphosphate hydrolases"/>
    <property type="match status" value="1"/>
</dbReference>
<comment type="caution">
    <text evidence="4">The sequence shown here is derived from an EMBL/GenBank/DDBJ whole genome shotgun (WGS) entry which is preliminary data.</text>
</comment>
<evidence type="ECO:0000313" key="4">
    <source>
        <dbReference type="EMBL" id="MBN8660705.1"/>
    </source>
</evidence>
<accession>A0A8J7PL57</accession>
<evidence type="ECO:0000256" key="1">
    <source>
        <dbReference type="SAM" id="MobiDB-lite"/>
    </source>
</evidence>
<name>A0A8J7PL57_9BACT</name>
<gene>
    <name evidence="4" type="ORF">J0M35_10100</name>
</gene>
<feature type="region of interest" description="Disordered" evidence="1">
    <location>
        <begin position="1"/>
        <end position="42"/>
    </location>
</feature>
<feature type="compositionally biased region" description="Polar residues" evidence="1">
    <location>
        <begin position="16"/>
        <end position="30"/>
    </location>
</feature>
<dbReference type="EMBL" id="JAFLCK010000012">
    <property type="protein sequence ID" value="MBN8660705.1"/>
    <property type="molecule type" value="Genomic_DNA"/>
</dbReference>